<dbReference type="GO" id="GO:0019546">
    <property type="term" value="P:L-arginine deiminase pathway"/>
    <property type="evidence" value="ECO:0007669"/>
    <property type="project" value="TreeGrafter"/>
</dbReference>
<evidence type="ECO:0000256" key="2">
    <source>
        <dbReference type="ARBA" id="ARBA00012171"/>
    </source>
</evidence>
<comment type="pathway">
    <text evidence="1">Amino-acid degradation; L-arginine degradation via ADI pathway; carbamoyl phosphate from L-arginine: step 1/2.</text>
</comment>
<organism evidence="4 5">
    <name type="scientific">Methylocystis hirsuta</name>
    <dbReference type="NCBI Taxonomy" id="369798"/>
    <lineage>
        <taxon>Bacteria</taxon>
        <taxon>Pseudomonadati</taxon>
        <taxon>Pseudomonadota</taxon>
        <taxon>Alphaproteobacteria</taxon>
        <taxon>Hyphomicrobiales</taxon>
        <taxon>Methylocystaceae</taxon>
        <taxon>Methylocystis</taxon>
    </lineage>
</organism>
<sequence length="318" mass="34712">MIDGRSMQESSLVSFDAEAAVLNDAPRSDARAAAPPRPAPARRALLMCAPDYFGVDYIINPWMENQIGQAALPRAQAQWENLRGKLAAHSDIAFVAPTPGLPDMVFTANAGLAIGEKAVVSRFHAKERRPEERLFCDWFEAQGYSIAPWPENVPFEGAGDALLDHARGIVWCGYGWRSGETAPKHLQKIFGLRAVALKLVDPRFYHLDTCFCPLSGGWLMYYPAAFDIASREAIRAIAPVEKRIEVGEKDALSFACNAVEVAGRVFLNDCSDDLRSRLIDAGFMPVVTPLSEFMKAGGAAKCLTLQLPGAASTVMPRE</sequence>
<comment type="caution">
    <text evidence="4">The sequence shown here is derived from an EMBL/GenBank/DDBJ whole genome shotgun (WGS) entry which is preliminary data.</text>
</comment>
<dbReference type="OrthoDB" id="9814070at2"/>
<name>A0A3M9XPW0_9HYPH</name>
<proteinExistence type="predicted"/>
<accession>A0A3M9XPW0</accession>
<evidence type="ECO:0000256" key="3">
    <source>
        <dbReference type="ARBA" id="ARBA00049429"/>
    </source>
</evidence>
<dbReference type="Pfam" id="PF19420">
    <property type="entry name" value="DDAH_eukar"/>
    <property type="match status" value="1"/>
</dbReference>
<dbReference type="Proteomes" id="UP000268623">
    <property type="component" value="Unassembled WGS sequence"/>
</dbReference>
<dbReference type="PANTHER" id="PTHR47271:SF2">
    <property type="entry name" value="ARGININE DEIMINASE"/>
    <property type="match status" value="1"/>
</dbReference>
<dbReference type="PANTHER" id="PTHR47271">
    <property type="entry name" value="ARGININE DEIMINASE"/>
    <property type="match status" value="1"/>
</dbReference>
<dbReference type="Gene3D" id="3.75.10.10">
    <property type="entry name" value="L-arginine/glycine Amidinotransferase, Chain A"/>
    <property type="match status" value="1"/>
</dbReference>
<evidence type="ECO:0000313" key="4">
    <source>
        <dbReference type="EMBL" id="RNJ49118.1"/>
    </source>
</evidence>
<comment type="catalytic activity">
    <reaction evidence="3">
        <text>L-arginine + H2O = L-citrulline + NH4(+)</text>
        <dbReference type="Rhea" id="RHEA:19597"/>
        <dbReference type="ChEBI" id="CHEBI:15377"/>
        <dbReference type="ChEBI" id="CHEBI:28938"/>
        <dbReference type="ChEBI" id="CHEBI:32682"/>
        <dbReference type="ChEBI" id="CHEBI:57743"/>
        <dbReference type="EC" id="3.5.3.6"/>
    </reaction>
</comment>
<protein>
    <recommendedName>
        <fullName evidence="2">arginine deiminase</fullName>
        <ecNumber evidence="2">3.5.3.6</ecNumber>
    </recommendedName>
</protein>
<dbReference type="EC" id="3.5.3.6" evidence="2"/>
<reference evidence="4 5" key="1">
    <citation type="submission" date="2018-08" db="EMBL/GenBank/DDBJ databases">
        <title>Genome sequence of Methylocystis hirsuta CSC1, a methanotroph able to accumulate PHAs.</title>
        <authorList>
            <person name="Bordel S."/>
            <person name="Rodriguez E."/>
            <person name="Gancedo J."/>
            <person name="Munoz R."/>
        </authorList>
    </citation>
    <scope>NUCLEOTIDE SEQUENCE [LARGE SCALE GENOMIC DNA]</scope>
    <source>
        <strain evidence="4 5">CSC1</strain>
    </source>
</reference>
<dbReference type="AlphaFoldDB" id="A0A3M9XPW0"/>
<gene>
    <name evidence="4" type="ORF">D1O30_05400</name>
</gene>
<dbReference type="EMBL" id="QWDD01000001">
    <property type="protein sequence ID" value="RNJ49118.1"/>
    <property type="molecule type" value="Genomic_DNA"/>
</dbReference>
<evidence type="ECO:0000256" key="1">
    <source>
        <dbReference type="ARBA" id="ARBA00005213"/>
    </source>
</evidence>
<dbReference type="GO" id="GO:0016990">
    <property type="term" value="F:arginine deiminase activity"/>
    <property type="evidence" value="ECO:0007669"/>
    <property type="project" value="UniProtKB-EC"/>
</dbReference>
<dbReference type="SUPFAM" id="SSF55909">
    <property type="entry name" value="Pentein"/>
    <property type="match status" value="1"/>
</dbReference>
<evidence type="ECO:0000313" key="5">
    <source>
        <dbReference type="Proteomes" id="UP000268623"/>
    </source>
</evidence>
<keyword evidence="5" id="KW-1185">Reference proteome</keyword>